<sequence length="131" mass="14548">MDDTVEVPLHRIAHGRTGDKGDRLNVSVIAHRPAHFPLIRDQVTAERVRALFAHRGPGPVVRYELPRLHALNLVIDDVLEGGVNLALNLDGHGKTLSFLVLSMPVRVPRHLLETVGNDPQAKQQDKQEETP</sequence>
<feature type="domain" description="AtuA-like ferredoxin-fold" evidence="1">
    <location>
        <begin position="7"/>
        <end position="105"/>
    </location>
</feature>
<protein>
    <recommendedName>
        <fullName evidence="1">AtuA-like ferredoxin-fold domain-containing protein</fullName>
    </recommendedName>
</protein>
<comment type="caution">
    <text evidence="2">The sequence shown here is derived from an EMBL/GenBank/DDBJ whole genome shotgun (WGS) entry which is preliminary data.</text>
</comment>
<evidence type="ECO:0000313" key="3">
    <source>
        <dbReference type="Proteomes" id="UP000584642"/>
    </source>
</evidence>
<dbReference type="PANTHER" id="PTHR47472:SF1">
    <property type="entry name" value="DUF1446-DOMAIN-CONTAINING PROTEIN"/>
    <property type="match status" value="1"/>
</dbReference>
<dbReference type="EMBL" id="JABFDB010000019">
    <property type="protein sequence ID" value="NYZ22562.1"/>
    <property type="molecule type" value="Genomic_DNA"/>
</dbReference>
<gene>
    <name evidence="2" type="ORF">HND93_22865</name>
</gene>
<accession>A0ABX2TDZ3</accession>
<proteinExistence type="predicted"/>
<evidence type="ECO:0000259" key="1">
    <source>
        <dbReference type="Pfam" id="PF23544"/>
    </source>
</evidence>
<dbReference type="InterPro" id="IPR056362">
    <property type="entry name" value="AtuA-like_ferredoxin_dom"/>
</dbReference>
<organism evidence="2 3">
    <name type="scientific">Azospirillum oleiclasticum</name>
    <dbReference type="NCBI Taxonomy" id="2735135"/>
    <lineage>
        <taxon>Bacteria</taxon>
        <taxon>Pseudomonadati</taxon>
        <taxon>Pseudomonadota</taxon>
        <taxon>Alphaproteobacteria</taxon>
        <taxon>Rhodospirillales</taxon>
        <taxon>Azospirillaceae</taxon>
        <taxon>Azospirillum</taxon>
    </lineage>
</organism>
<dbReference type="Pfam" id="PF23544">
    <property type="entry name" value="AtuA_ferredoxin"/>
    <property type="match status" value="1"/>
</dbReference>
<dbReference type="PANTHER" id="PTHR47472">
    <property type="entry name" value="PROPIONYL-COA CARBOXYLASE"/>
    <property type="match status" value="1"/>
</dbReference>
<name>A0ABX2TDZ3_9PROT</name>
<dbReference type="Proteomes" id="UP000584642">
    <property type="component" value="Unassembled WGS sequence"/>
</dbReference>
<reference evidence="2 3" key="1">
    <citation type="submission" date="2020-05" db="EMBL/GenBank/DDBJ databases">
        <title>Azospirillum oleiclasticum sp. nov, a nitrogen-fixing and heavy crude oil-emulsifying bacterium isolated from the crude oil of Yumen Oilfield.</title>
        <authorList>
            <person name="Wu D."/>
            <person name="Cai M."/>
            <person name="Zhang X."/>
        </authorList>
    </citation>
    <scope>NUCLEOTIDE SEQUENCE [LARGE SCALE GENOMIC DNA]</scope>
    <source>
        <strain evidence="2 3">ROY-1-1-2</strain>
    </source>
</reference>
<keyword evidence="3" id="KW-1185">Reference proteome</keyword>
<evidence type="ECO:0000313" key="2">
    <source>
        <dbReference type="EMBL" id="NYZ22562.1"/>
    </source>
</evidence>